<organism evidence="1 2">
    <name type="scientific">Actinokineospora soli</name>
    <dbReference type="NCBI Taxonomy" id="1048753"/>
    <lineage>
        <taxon>Bacteria</taxon>
        <taxon>Bacillati</taxon>
        <taxon>Actinomycetota</taxon>
        <taxon>Actinomycetes</taxon>
        <taxon>Pseudonocardiales</taxon>
        <taxon>Pseudonocardiaceae</taxon>
        <taxon>Actinokineospora</taxon>
    </lineage>
</organism>
<dbReference type="EMBL" id="JBHTEY010000004">
    <property type="protein sequence ID" value="MFC7617297.1"/>
    <property type="molecule type" value="Genomic_DNA"/>
</dbReference>
<name>A0ABW2TWF5_9PSEU</name>
<evidence type="ECO:0000313" key="1">
    <source>
        <dbReference type="EMBL" id="MFC7617297.1"/>
    </source>
</evidence>
<proteinExistence type="predicted"/>
<sequence>MQVEGVGGQRVSGVTVKVALVAPVCSAVPSMSGRAVWVSGSMVTRAAGFGVCQPSLSGVAALHRHGVGVAGEPNTAAMIGASPSRAVAVARMSPLRLVAGSGSSRSITASMPAWAAPVDTRNGVWNTIWNRRPLTSTTS</sequence>
<protein>
    <submittedName>
        <fullName evidence="1">Uncharacterized protein</fullName>
    </submittedName>
</protein>
<evidence type="ECO:0000313" key="2">
    <source>
        <dbReference type="Proteomes" id="UP001596512"/>
    </source>
</evidence>
<gene>
    <name evidence="1" type="ORF">ACFQV2_31610</name>
</gene>
<keyword evidence="2" id="KW-1185">Reference proteome</keyword>
<comment type="caution">
    <text evidence="1">The sequence shown here is derived from an EMBL/GenBank/DDBJ whole genome shotgun (WGS) entry which is preliminary data.</text>
</comment>
<reference evidence="2" key="1">
    <citation type="journal article" date="2019" name="Int. J. Syst. Evol. Microbiol.">
        <title>The Global Catalogue of Microorganisms (GCM) 10K type strain sequencing project: providing services to taxonomists for standard genome sequencing and annotation.</title>
        <authorList>
            <consortium name="The Broad Institute Genomics Platform"/>
            <consortium name="The Broad Institute Genome Sequencing Center for Infectious Disease"/>
            <person name="Wu L."/>
            <person name="Ma J."/>
        </authorList>
    </citation>
    <scope>NUCLEOTIDE SEQUENCE [LARGE SCALE GENOMIC DNA]</scope>
    <source>
        <strain evidence="2">JCM 17695</strain>
    </source>
</reference>
<dbReference type="Proteomes" id="UP001596512">
    <property type="component" value="Unassembled WGS sequence"/>
</dbReference>
<accession>A0ABW2TWF5</accession>